<organism evidence="3 4">
    <name type="scientific">Caballeronia sordidicola</name>
    <name type="common">Burkholderia sordidicola</name>
    <dbReference type="NCBI Taxonomy" id="196367"/>
    <lineage>
        <taxon>Bacteria</taxon>
        <taxon>Pseudomonadati</taxon>
        <taxon>Pseudomonadota</taxon>
        <taxon>Betaproteobacteria</taxon>
        <taxon>Burkholderiales</taxon>
        <taxon>Burkholderiaceae</taxon>
        <taxon>Caballeronia</taxon>
    </lineage>
</organism>
<evidence type="ECO:0000256" key="1">
    <source>
        <dbReference type="ARBA" id="ARBA00022801"/>
    </source>
</evidence>
<evidence type="ECO:0000313" key="4">
    <source>
        <dbReference type="Proteomes" id="UP000194546"/>
    </source>
</evidence>
<comment type="caution">
    <text evidence="3">The sequence shown here is derived from an EMBL/GenBank/DDBJ whole genome shotgun (WGS) entry which is preliminary data.</text>
</comment>
<gene>
    <name evidence="3" type="ORF">PAMC26510_16025</name>
</gene>
<evidence type="ECO:0000313" key="3">
    <source>
        <dbReference type="EMBL" id="OTP74781.1"/>
    </source>
</evidence>
<dbReference type="PANTHER" id="PTHR43540">
    <property type="entry name" value="PEROXYUREIDOACRYLATE/UREIDOACRYLATE AMIDOHYDROLASE-RELATED"/>
    <property type="match status" value="1"/>
</dbReference>
<dbReference type="RefSeq" id="WP_062174794.1">
    <property type="nucleotide sequence ID" value="NZ_NBTY01000080.1"/>
</dbReference>
<evidence type="ECO:0000259" key="2">
    <source>
        <dbReference type="Pfam" id="PF00857"/>
    </source>
</evidence>
<dbReference type="InterPro" id="IPR050272">
    <property type="entry name" value="Isochorismatase-like_hydrls"/>
</dbReference>
<keyword evidence="1" id="KW-0378">Hydrolase</keyword>
<dbReference type="InterPro" id="IPR000868">
    <property type="entry name" value="Isochorismatase-like_dom"/>
</dbReference>
<sequence>MDRHRDVRTAVLALHYQNDTLHPDGVIRVGMNADDSARNDVISSARRMLHVARKMGLPIFHIRIAFREDFADLVQNCRIFRETAKLGAVVEGSWGAQFHEGLAPDNARKNEYVLHHLRTSGFIGTPLELLLAKLGVGHLIIAGVATHSVVEMTARHAADLGYHVTIAADACAAAEREVHLASLRTMSLIAEVSTVDAAMAAAESGE</sequence>
<dbReference type="SUPFAM" id="SSF52499">
    <property type="entry name" value="Isochorismatase-like hydrolases"/>
    <property type="match status" value="1"/>
</dbReference>
<protein>
    <submittedName>
        <fullName evidence="3">Isochorismatase</fullName>
    </submittedName>
</protein>
<dbReference type="GO" id="GO:0016787">
    <property type="term" value="F:hydrolase activity"/>
    <property type="evidence" value="ECO:0007669"/>
    <property type="project" value="UniProtKB-KW"/>
</dbReference>
<reference evidence="3 4" key="1">
    <citation type="submission" date="2017-03" db="EMBL/GenBank/DDBJ databases">
        <title>Genome analysis of strain PAMC 26510.</title>
        <authorList>
            <person name="Oh H.-M."/>
            <person name="Yang J.-A."/>
        </authorList>
    </citation>
    <scope>NUCLEOTIDE SEQUENCE [LARGE SCALE GENOMIC DNA]</scope>
    <source>
        <strain evidence="3 4">PAMC 26510</strain>
    </source>
</reference>
<dbReference type="Proteomes" id="UP000194546">
    <property type="component" value="Unassembled WGS sequence"/>
</dbReference>
<dbReference type="Gene3D" id="3.40.50.850">
    <property type="entry name" value="Isochorismatase-like"/>
    <property type="match status" value="1"/>
</dbReference>
<proteinExistence type="predicted"/>
<dbReference type="Pfam" id="PF00857">
    <property type="entry name" value="Isochorismatase"/>
    <property type="match status" value="1"/>
</dbReference>
<dbReference type="EMBL" id="NBTY01000080">
    <property type="protein sequence ID" value="OTP74781.1"/>
    <property type="molecule type" value="Genomic_DNA"/>
</dbReference>
<dbReference type="AlphaFoldDB" id="A0A242MU34"/>
<dbReference type="InterPro" id="IPR036380">
    <property type="entry name" value="Isochorismatase-like_sf"/>
</dbReference>
<feature type="domain" description="Isochorismatase-like" evidence="2">
    <location>
        <begin position="9"/>
        <end position="196"/>
    </location>
</feature>
<name>A0A242MU34_CABSO</name>
<accession>A0A242MU34</accession>
<dbReference type="CDD" id="cd00431">
    <property type="entry name" value="cysteine_hydrolases"/>
    <property type="match status" value="1"/>
</dbReference>